<feature type="domain" description="YtkA-like" evidence="2">
    <location>
        <begin position="35"/>
        <end position="113"/>
    </location>
</feature>
<accession>A0ABU5ZL74</accession>
<dbReference type="InterPro" id="IPR032693">
    <property type="entry name" value="YtkA-like_dom"/>
</dbReference>
<dbReference type="RefSeq" id="WP_371754724.1">
    <property type="nucleotide sequence ID" value="NZ_JAYJLD010000019.1"/>
</dbReference>
<dbReference type="Pfam" id="PF13115">
    <property type="entry name" value="YtkA"/>
    <property type="match status" value="1"/>
</dbReference>
<evidence type="ECO:0000313" key="4">
    <source>
        <dbReference type="Proteomes" id="UP001310386"/>
    </source>
</evidence>
<dbReference type="Proteomes" id="UP001310386">
    <property type="component" value="Unassembled WGS sequence"/>
</dbReference>
<evidence type="ECO:0000313" key="3">
    <source>
        <dbReference type="EMBL" id="MEB3102602.1"/>
    </source>
</evidence>
<sequence>MKKIFAVLLLSLFNLLFSACASNQPDNKEEIPQIIDVKIHTEPETGIEPGKPVTIEAWVTQGSEYVDDADEVEFEIWNKTRPDDKHELIKGKLQGKGVYSIQKTFDAPGSYYVVSHVTARGMHNMPRKELTVTQK</sequence>
<proteinExistence type="predicted"/>
<name>A0ABU5ZL74_9BACL</name>
<feature type="signal peptide" evidence="1">
    <location>
        <begin position="1"/>
        <end position="21"/>
    </location>
</feature>
<gene>
    <name evidence="3" type="ORF">VF724_13105</name>
</gene>
<comment type="caution">
    <text evidence="3">The sequence shown here is derived from an EMBL/GenBank/DDBJ whole genome shotgun (WGS) entry which is preliminary data.</text>
</comment>
<organism evidence="3 4">
    <name type="scientific">Ferviditalea candida</name>
    <dbReference type="NCBI Taxonomy" id="3108399"/>
    <lineage>
        <taxon>Bacteria</taxon>
        <taxon>Bacillati</taxon>
        <taxon>Bacillota</taxon>
        <taxon>Bacilli</taxon>
        <taxon>Bacillales</taxon>
        <taxon>Paenibacillaceae</taxon>
        <taxon>Ferviditalea</taxon>
    </lineage>
</organism>
<evidence type="ECO:0000259" key="2">
    <source>
        <dbReference type="Pfam" id="PF13115"/>
    </source>
</evidence>
<protein>
    <submittedName>
        <fullName evidence="3">FixH family protein</fullName>
    </submittedName>
</protein>
<feature type="chain" id="PRO_5045765323" evidence="1">
    <location>
        <begin position="22"/>
        <end position="135"/>
    </location>
</feature>
<reference evidence="3" key="1">
    <citation type="submission" date="2023-12" db="EMBL/GenBank/DDBJ databases">
        <title>Fervidustalea candida gen. nov., sp. nov., a novel member of the family Paenibacillaceae isolated from a geothermal area.</title>
        <authorList>
            <person name="Li W.-J."/>
            <person name="Jiao J.-Y."/>
            <person name="Chen Y."/>
        </authorList>
    </citation>
    <scope>NUCLEOTIDE SEQUENCE</scope>
    <source>
        <strain evidence="3">SYSU GA230002</strain>
    </source>
</reference>
<dbReference type="EMBL" id="JAYJLD010000019">
    <property type="protein sequence ID" value="MEB3102602.1"/>
    <property type="molecule type" value="Genomic_DNA"/>
</dbReference>
<keyword evidence="4" id="KW-1185">Reference proteome</keyword>
<keyword evidence="1" id="KW-0732">Signal</keyword>
<dbReference type="PROSITE" id="PS51257">
    <property type="entry name" value="PROKAR_LIPOPROTEIN"/>
    <property type="match status" value="1"/>
</dbReference>
<evidence type="ECO:0000256" key="1">
    <source>
        <dbReference type="SAM" id="SignalP"/>
    </source>
</evidence>